<comment type="similarity">
    <text evidence="4">In the N-terminal section; belongs to the PINc/VapC protein family.</text>
</comment>
<comment type="similarity">
    <text evidence="1">Belongs to the PhoH family.</text>
</comment>
<accession>A0A7V3E888</accession>
<comment type="caution">
    <text evidence="6">The sequence shown here is derived from an EMBL/GenBank/DDBJ whole genome shotgun (WGS) entry which is preliminary data.</text>
</comment>
<dbReference type="PANTHER" id="PTHR30473">
    <property type="entry name" value="PROTEIN PHOH"/>
    <property type="match status" value="1"/>
</dbReference>
<dbReference type="AlphaFoldDB" id="A0A7V3E888"/>
<sequence length="453" mass="51043">MKSEKSSRVKKAPKTFVLDTNVILHDATSIQMFQENDVVIPLTVIEELDHFKRGSQVINLNAREFARTLDSLTGSAIFNGGVSLGKGRGKLRIAISKGLHPEIKDVFRDDTPDHRVLSVALDWKEKLKNKSQVILVSKDVNLRMKAKALGIQAEDYTTDRVKSIEELYSGKGIVENFDDELLIKLFHPPYEISAQPFLKRINGEALPNKYYILRNHSRSVLAQLDMNKEILRKVDKTSVYGITPRNAEQTFAVDALINPAIQLVSMTGKAGTGKTLLALASALAVKKFYRQIFIARPIVPLSNKDIGFLPGDVESKLAPYMQPLWDNLKVIQDQFPEHDKQHQAIDTMIKEEKLVIEPLSYIRGRSLQRIFFIVDEAQNLTPHEIKTIITRAGEGAKVVFTGDIYQIDHPYLDGQSNGLSYLIDRFKGQKLYAHINLEKGERSELAELASNLL</sequence>
<organism evidence="6">
    <name type="scientific">Ignavibacterium album</name>
    <dbReference type="NCBI Taxonomy" id="591197"/>
    <lineage>
        <taxon>Bacteria</taxon>
        <taxon>Pseudomonadati</taxon>
        <taxon>Ignavibacteriota</taxon>
        <taxon>Ignavibacteria</taxon>
        <taxon>Ignavibacteriales</taxon>
        <taxon>Ignavibacteriaceae</taxon>
        <taxon>Ignavibacterium</taxon>
    </lineage>
</organism>
<keyword evidence="3" id="KW-0067">ATP-binding</keyword>
<dbReference type="Pfam" id="PF13638">
    <property type="entry name" value="PIN_4"/>
    <property type="match status" value="1"/>
</dbReference>
<evidence type="ECO:0000256" key="3">
    <source>
        <dbReference type="ARBA" id="ARBA00022840"/>
    </source>
</evidence>
<evidence type="ECO:0000259" key="5">
    <source>
        <dbReference type="SMART" id="SM00670"/>
    </source>
</evidence>
<dbReference type="EMBL" id="DSUJ01000011">
    <property type="protein sequence ID" value="HFI92750.1"/>
    <property type="molecule type" value="Genomic_DNA"/>
</dbReference>
<dbReference type="SUPFAM" id="SSF52540">
    <property type="entry name" value="P-loop containing nucleoside triphosphate hydrolases"/>
    <property type="match status" value="1"/>
</dbReference>
<evidence type="ECO:0000256" key="2">
    <source>
        <dbReference type="ARBA" id="ARBA00022741"/>
    </source>
</evidence>
<dbReference type="InterPro" id="IPR002716">
    <property type="entry name" value="PIN_dom"/>
</dbReference>
<dbReference type="CDD" id="cd09883">
    <property type="entry name" value="PIN_VapC_PhoHL-ATPase"/>
    <property type="match status" value="1"/>
</dbReference>
<gene>
    <name evidence="6" type="ORF">ENS31_14620</name>
</gene>
<name>A0A7V3E888_9BACT</name>
<dbReference type="InterPro" id="IPR051451">
    <property type="entry name" value="PhoH2-like"/>
</dbReference>
<dbReference type="SMART" id="SM00670">
    <property type="entry name" value="PINc"/>
    <property type="match status" value="1"/>
</dbReference>
<dbReference type="Gene3D" id="3.40.50.1010">
    <property type="entry name" value="5'-nuclease"/>
    <property type="match status" value="1"/>
</dbReference>
<dbReference type="GO" id="GO:0005524">
    <property type="term" value="F:ATP binding"/>
    <property type="evidence" value="ECO:0007669"/>
    <property type="project" value="UniProtKB-KW"/>
</dbReference>
<dbReference type="Pfam" id="PF02562">
    <property type="entry name" value="PhoH"/>
    <property type="match status" value="1"/>
</dbReference>
<dbReference type="FunFam" id="3.40.50.300:FF:000013">
    <property type="entry name" value="PhoH family ATPase"/>
    <property type="match status" value="1"/>
</dbReference>
<dbReference type="InterPro" id="IPR027417">
    <property type="entry name" value="P-loop_NTPase"/>
</dbReference>
<evidence type="ECO:0000256" key="4">
    <source>
        <dbReference type="ARBA" id="ARBA00046345"/>
    </source>
</evidence>
<feature type="domain" description="PIN" evidence="5">
    <location>
        <begin position="14"/>
        <end position="144"/>
    </location>
</feature>
<dbReference type="SUPFAM" id="SSF88723">
    <property type="entry name" value="PIN domain-like"/>
    <property type="match status" value="1"/>
</dbReference>
<dbReference type="Gene3D" id="3.40.50.300">
    <property type="entry name" value="P-loop containing nucleotide triphosphate hydrolases"/>
    <property type="match status" value="1"/>
</dbReference>
<dbReference type="InterPro" id="IPR029060">
    <property type="entry name" value="PIN-like_dom_sf"/>
</dbReference>
<keyword evidence="2" id="KW-0547">Nucleotide-binding</keyword>
<dbReference type="GO" id="GO:0005829">
    <property type="term" value="C:cytosol"/>
    <property type="evidence" value="ECO:0007669"/>
    <property type="project" value="TreeGrafter"/>
</dbReference>
<proteinExistence type="inferred from homology"/>
<dbReference type="PANTHER" id="PTHR30473:SF2">
    <property type="entry name" value="PIN DOMAIN-CONTAINING PROTEIN"/>
    <property type="match status" value="1"/>
</dbReference>
<dbReference type="InterPro" id="IPR003714">
    <property type="entry name" value="PhoH"/>
</dbReference>
<evidence type="ECO:0000256" key="1">
    <source>
        <dbReference type="ARBA" id="ARBA00010393"/>
    </source>
</evidence>
<reference evidence="6" key="1">
    <citation type="journal article" date="2020" name="mSystems">
        <title>Genome- and Community-Level Interaction Insights into Carbon Utilization and Element Cycling Functions of Hydrothermarchaeota in Hydrothermal Sediment.</title>
        <authorList>
            <person name="Zhou Z."/>
            <person name="Liu Y."/>
            <person name="Xu W."/>
            <person name="Pan J."/>
            <person name="Luo Z.H."/>
            <person name="Li M."/>
        </authorList>
    </citation>
    <scope>NUCLEOTIDE SEQUENCE [LARGE SCALE GENOMIC DNA]</scope>
    <source>
        <strain evidence="6">SpSt-479</strain>
    </source>
</reference>
<evidence type="ECO:0000313" key="6">
    <source>
        <dbReference type="EMBL" id="HFI92750.1"/>
    </source>
</evidence>
<protein>
    <submittedName>
        <fullName evidence="6">PhoH family protein</fullName>
    </submittedName>
</protein>